<organism evidence="1 2">
    <name type="scientific">Candidatus Lokiarchaeum ossiferum</name>
    <dbReference type="NCBI Taxonomy" id="2951803"/>
    <lineage>
        <taxon>Archaea</taxon>
        <taxon>Promethearchaeati</taxon>
        <taxon>Promethearchaeota</taxon>
        <taxon>Promethearchaeia</taxon>
        <taxon>Promethearchaeales</taxon>
        <taxon>Promethearchaeaceae</taxon>
        <taxon>Candidatus Lokiarchaeum</taxon>
    </lineage>
</organism>
<name>A0ABY6I1Q1_9ARCH</name>
<evidence type="ECO:0000313" key="1">
    <source>
        <dbReference type="EMBL" id="UYP48502.1"/>
    </source>
</evidence>
<dbReference type="Gene3D" id="3.30.450.30">
    <property type="entry name" value="Dynein light chain 2a, cytoplasmic"/>
    <property type="match status" value="1"/>
</dbReference>
<proteinExistence type="predicted"/>
<protein>
    <recommendedName>
        <fullName evidence="3">Roadblock/LAMTOR2 domain-containing protein</fullName>
    </recommendedName>
</protein>
<dbReference type="SUPFAM" id="SSF103196">
    <property type="entry name" value="Roadblock/LC7 domain"/>
    <property type="match status" value="1"/>
</dbReference>
<evidence type="ECO:0008006" key="3">
    <source>
        <dbReference type="Google" id="ProtNLM"/>
    </source>
</evidence>
<dbReference type="Proteomes" id="UP001208689">
    <property type="component" value="Chromosome"/>
</dbReference>
<evidence type="ECO:0000313" key="2">
    <source>
        <dbReference type="Proteomes" id="UP001208689"/>
    </source>
</evidence>
<reference evidence="1" key="1">
    <citation type="submission" date="2022-09" db="EMBL/GenBank/DDBJ databases">
        <title>Actin cytoskeleton and complex cell architecture in an #Asgard archaeon.</title>
        <authorList>
            <person name="Ponce Toledo R.I."/>
            <person name="Schleper C."/>
            <person name="Rodrigues Oliveira T."/>
            <person name="Wollweber F."/>
            <person name="Xu J."/>
            <person name="Rittmann S."/>
            <person name="Klingl A."/>
            <person name="Pilhofer M."/>
        </authorList>
    </citation>
    <scope>NUCLEOTIDE SEQUENCE</scope>
    <source>
        <strain evidence="1">B-35</strain>
    </source>
</reference>
<accession>A0ABY6I1Q1</accession>
<gene>
    <name evidence="1" type="ORF">NEF87_004787</name>
</gene>
<sequence length="180" mass="20799">MLQIPDLIRDNELSNLLQELVRKYNRMANDRIYGLQIIDQDAKVLAVNHFFDNKYNYWDIAAIGAALYGISKQGKDFFANSDLNRASLIYNSTQFFCHYIGSIKTSEGRQRDLLLLSLASKDVKIGLIVHHMKKFAPLIKNLIEKNQRIQKEMQMSEAEFSEHIDKIKQQLFTSQSLGVD</sequence>
<keyword evidence="2" id="KW-1185">Reference proteome</keyword>
<dbReference type="EMBL" id="CP104013">
    <property type="protein sequence ID" value="UYP48502.1"/>
    <property type="molecule type" value="Genomic_DNA"/>
</dbReference>